<dbReference type="SUPFAM" id="SSF46785">
    <property type="entry name" value="Winged helix' DNA-binding domain"/>
    <property type="match status" value="1"/>
</dbReference>
<dbReference type="PROSITE" id="PS50186">
    <property type="entry name" value="DEP"/>
    <property type="match status" value="1"/>
</dbReference>
<dbReference type="Pfam" id="PF04784">
    <property type="entry name" value="DUF547"/>
    <property type="match status" value="1"/>
</dbReference>
<dbReference type="CDD" id="cd04371">
    <property type="entry name" value="DEP"/>
    <property type="match status" value="1"/>
</dbReference>
<dbReference type="InterPro" id="IPR036390">
    <property type="entry name" value="WH_DNA-bd_sf"/>
</dbReference>
<feature type="region of interest" description="Disordered" evidence="1">
    <location>
        <begin position="21"/>
        <end position="45"/>
    </location>
</feature>
<dbReference type="AlphaFoldDB" id="A0A7R9T3U2"/>
<accession>A0A7R9T3U2</accession>
<dbReference type="InterPro" id="IPR036388">
    <property type="entry name" value="WH-like_DNA-bd_sf"/>
</dbReference>
<dbReference type="Gene3D" id="1.10.10.10">
    <property type="entry name" value="Winged helix-like DNA-binding domain superfamily/Winged helix DNA-binding domain"/>
    <property type="match status" value="1"/>
</dbReference>
<dbReference type="InterPro" id="IPR000591">
    <property type="entry name" value="DEP_dom"/>
</dbReference>
<dbReference type="PRINTS" id="PR00160">
    <property type="entry name" value="GLUTAREDOXIN"/>
</dbReference>
<dbReference type="Pfam" id="PF00462">
    <property type="entry name" value="Glutaredoxin"/>
    <property type="match status" value="1"/>
</dbReference>
<dbReference type="Pfam" id="PF00610">
    <property type="entry name" value="DEP"/>
    <property type="match status" value="1"/>
</dbReference>
<dbReference type="EMBL" id="HBDX01005594">
    <property type="protein sequence ID" value="CAD8224087.1"/>
    <property type="molecule type" value="Transcribed_RNA"/>
</dbReference>
<protein>
    <recommendedName>
        <fullName evidence="2">DEP domain-containing protein</fullName>
    </recommendedName>
</protein>
<dbReference type="PROSITE" id="PS51354">
    <property type="entry name" value="GLUTAREDOXIN_2"/>
    <property type="match status" value="1"/>
</dbReference>
<dbReference type="Gene3D" id="3.40.30.10">
    <property type="entry name" value="Glutaredoxin"/>
    <property type="match status" value="1"/>
</dbReference>
<dbReference type="InterPro" id="IPR014025">
    <property type="entry name" value="Glutaredoxin_subgr"/>
</dbReference>
<organism evidence="3">
    <name type="scientific">Ostreococcus sp. 'lucimarinus'</name>
    <dbReference type="NCBI Taxonomy" id="242159"/>
    <lineage>
        <taxon>Eukaryota</taxon>
        <taxon>Viridiplantae</taxon>
        <taxon>Chlorophyta</taxon>
        <taxon>Mamiellophyceae</taxon>
        <taxon>Mamiellales</taxon>
        <taxon>Bathycoccaceae</taxon>
        <taxon>Ostreococcus</taxon>
    </lineage>
</organism>
<dbReference type="PANTHER" id="PTHR46361">
    <property type="entry name" value="ELECTRON CARRIER/ PROTEIN DISULFIDE OXIDOREDUCTASE"/>
    <property type="match status" value="1"/>
</dbReference>
<evidence type="ECO:0000259" key="2">
    <source>
        <dbReference type="PROSITE" id="PS50186"/>
    </source>
</evidence>
<gene>
    <name evidence="3" type="ORF">OLUC0939_LOCUS4813</name>
</gene>
<proteinExistence type="predicted"/>
<feature type="domain" description="DEP" evidence="2">
    <location>
        <begin position="225"/>
        <end position="284"/>
    </location>
</feature>
<dbReference type="GO" id="GO:0035556">
    <property type="term" value="P:intracellular signal transduction"/>
    <property type="evidence" value="ECO:0007669"/>
    <property type="project" value="InterPro"/>
</dbReference>
<feature type="compositionally biased region" description="Low complexity" evidence="1">
    <location>
        <begin position="33"/>
        <end position="45"/>
    </location>
</feature>
<sequence>MRATPRRVRATIGALVDARATRMRHRSGHHASTRAASRARAATTDGATSVTVVGTSSCPHCKRAKSALGEAGIAFDEISVDDAAALRAASSALAGFRSVPQVFVGGEIYGGADDTCAGIESGDLVAKAREARERGMDGAPRALREASEAFANGTLETPKAPAVATSSSSSWLTKLVNKGSNEAGDAAAVARAMAATTGGVTRRTERRFGGLSDGVFGLVKTHKGVFTAKDAVDWMMKNGKASTEEEAARLGAAMVRERLIGDVDATHAFRVVDAADAPLFRFRSEAPSLGCAPLNAANLYAGHARDAKIVAEDVRGRILKLYDEFLSDDGRAVDYDGVRQSDGFKDFVEACEELQRVNLNALSREERMAFFINLYNALVIHGTCVFGTPKNTLERLDFFSKVSYDVAGAVYTCDDIENGILRGNRPGAATIGALAGKPSLSRGPFREKDPRRNHVVLPMDPRIHFALVCGARSCPPIRVYTAENIDRELEDAAFSFFESEIDVELSENGDATSAAVSKIVGEWYKFDFGDSDAERLRYVSKYMRQGKHREGLLRALDEGKDVTLTTRAYDWTLNDGK</sequence>
<dbReference type="SMART" id="SM00049">
    <property type="entry name" value="DEP"/>
    <property type="match status" value="1"/>
</dbReference>
<dbReference type="InterPro" id="IPR006869">
    <property type="entry name" value="DUF547"/>
</dbReference>
<name>A0A7R9T3U2_9CHLO</name>
<dbReference type="InterPro" id="IPR002109">
    <property type="entry name" value="Glutaredoxin"/>
</dbReference>
<dbReference type="CDD" id="cd02066">
    <property type="entry name" value="GRX_family"/>
    <property type="match status" value="1"/>
</dbReference>
<dbReference type="SUPFAM" id="SSF52833">
    <property type="entry name" value="Thioredoxin-like"/>
    <property type="match status" value="1"/>
</dbReference>
<reference evidence="3" key="1">
    <citation type="submission" date="2021-01" db="EMBL/GenBank/DDBJ databases">
        <authorList>
            <person name="Corre E."/>
            <person name="Pelletier E."/>
            <person name="Niang G."/>
            <person name="Scheremetjew M."/>
            <person name="Finn R."/>
            <person name="Kale V."/>
            <person name="Holt S."/>
            <person name="Cochrane G."/>
            <person name="Meng A."/>
            <person name="Brown T."/>
            <person name="Cohen L."/>
        </authorList>
    </citation>
    <scope>NUCLEOTIDE SEQUENCE</scope>
    <source>
        <strain evidence="3">Clade-A-BCC118000</strain>
    </source>
</reference>
<dbReference type="PANTHER" id="PTHR46361:SF3">
    <property type="entry name" value="ELECTRON CARRIER_ PROTEIN DISULFIDE OXIDOREDUCTASE"/>
    <property type="match status" value="1"/>
</dbReference>
<evidence type="ECO:0000256" key="1">
    <source>
        <dbReference type="SAM" id="MobiDB-lite"/>
    </source>
</evidence>
<evidence type="ECO:0000313" key="3">
    <source>
        <dbReference type="EMBL" id="CAD8224087.1"/>
    </source>
</evidence>
<feature type="compositionally biased region" description="Basic residues" evidence="1">
    <location>
        <begin position="21"/>
        <end position="32"/>
    </location>
</feature>
<dbReference type="InterPro" id="IPR036249">
    <property type="entry name" value="Thioredoxin-like_sf"/>
</dbReference>